<dbReference type="Pfam" id="PF00664">
    <property type="entry name" value="ABC_membrane"/>
    <property type="match status" value="1"/>
</dbReference>
<dbReference type="SUPFAM" id="SSF52540">
    <property type="entry name" value="P-loop containing nucleoside triphosphate hydrolases"/>
    <property type="match status" value="1"/>
</dbReference>
<dbReference type="PROSITE" id="PS50929">
    <property type="entry name" value="ABC_TM1F"/>
    <property type="match status" value="1"/>
</dbReference>
<keyword evidence="3" id="KW-0547">Nucleotide-binding</keyword>
<gene>
    <name evidence="10" type="primary">cydD</name>
    <name evidence="10" type="ORF">IHV25_02020</name>
</gene>
<dbReference type="InterPro" id="IPR011527">
    <property type="entry name" value="ABC1_TM_dom"/>
</dbReference>
<feature type="transmembrane region" description="Helical" evidence="7">
    <location>
        <begin position="116"/>
        <end position="137"/>
    </location>
</feature>
<dbReference type="CDD" id="cd18584">
    <property type="entry name" value="ABC_6TM_AarD_CydD"/>
    <property type="match status" value="1"/>
</dbReference>
<keyword evidence="11" id="KW-1185">Reference proteome</keyword>
<dbReference type="PROSITE" id="PS50893">
    <property type="entry name" value="ABC_TRANSPORTER_2"/>
    <property type="match status" value="1"/>
</dbReference>
<dbReference type="GO" id="GO:0016887">
    <property type="term" value="F:ATP hydrolysis activity"/>
    <property type="evidence" value="ECO:0007669"/>
    <property type="project" value="InterPro"/>
</dbReference>
<feature type="domain" description="ABC transmembrane type-1" evidence="9">
    <location>
        <begin position="9"/>
        <end position="288"/>
    </location>
</feature>
<dbReference type="InterPro" id="IPR039421">
    <property type="entry name" value="Type_1_exporter"/>
</dbReference>
<dbReference type="InterPro" id="IPR014216">
    <property type="entry name" value="ABC_transptr_CydD"/>
</dbReference>
<dbReference type="NCBIfam" id="TIGR02857">
    <property type="entry name" value="CydD"/>
    <property type="match status" value="1"/>
</dbReference>
<evidence type="ECO:0000256" key="2">
    <source>
        <dbReference type="ARBA" id="ARBA00022692"/>
    </source>
</evidence>
<feature type="domain" description="ABC transporter" evidence="8">
    <location>
        <begin position="330"/>
        <end position="559"/>
    </location>
</feature>
<keyword evidence="4" id="KW-0067">ATP-binding</keyword>
<organism evidence="10 11">
    <name type="scientific">Phaeovibrio sulfidiphilus</name>
    <dbReference type="NCBI Taxonomy" id="1220600"/>
    <lineage>
        <taxon>Bacteria</taxon>
        <taxon>Pseudomonadati</taxon>
        <taxon>Pseudomonadota</taxon>
        <taxon>Alphaproteobacteria</taxon>
        <taxon>Rhodospirillales</taxon>
        <taxon>Rhodospirillaceae</taxon>
        <taxon>Phaeovibrio</taxon>
    </lineage>
</organism>
<dbReference type="InterPro" id="IPR017871">
    <property type="entry name" value="ABC_transporter-like_CS"/>
</dbReference>
<feature type="transmembrane region" description="Helical" evidence="7">
    <location>
        <begin position="225"/>
        <end position="253"/>
    </location>
</feature>
<dbReference type="InterPro" id="IPR003439">
    <property type="entry name" value="ABC_transporter-like_ATP-bd"/>
</dbReference>
<reference evidence="10" key="1">
    <citation type="submission" date="2020-10" db="EMBL/GenBank/DDBJ databases">
        <title>Genome sequence of the unusual species of purple photosynthetic bacteria, Phaeovibrio sulfidiphilus DSM 23193, type strain.</title>
        <authorList>
            <person name="Kyndt J.A."/>
            <person name="Meyer T.E."/>
        </authorList>
    </citation>
    <scope>NUCLEOTIDE SEQUENCE</scope>
    <source>
        <strain evidence="10">DSM 23193</strain>
    </source>
</reference>
<evidence type="ECO:0000256" key="4">
    <source>
        <dbReference type="ARBA" id="ARBA00022840"/>
    </source>
</evidence>
<evidence type="ECO:0000259" key="9">
    <source>
        <dbReference type="PROSITE" id="PS50929"/>
    </source>
</evidence>
<evidence type="ECO:0000313" key="10">
    <source>
        <dbReference type="EMBL" id="MBE1236431.1"/>
    </source>
</evidence>
<keyword evidence="2 7" id="KW-0812">Transmembrane</keyword>
<dbReference type="PROSITE" id="PS00211">
    <property type="entry name" value="ABC_TRANSPORTER_1"/>
    <property type="match status" value="1"/>
</dbReference>
<dbReference type="GO" id="GO:0140359">
    <property type="term" value="F:ABC-type transporter activity"/>
    <property type="evidence" value="ECO:0007669"/>
    <property type="project" value="InterPro"/>
</dbReference>
<proteinExistence type="predicted"/>
<dbReference type="SUPFAM" id="SSF90123">
    <property type="entry name" value="ABC transporter transmembrane region"/>
    <property type="match status" value="1"/>
</dbReference>
<evidence type="ECO:0000313" key="11">
    <source>
        <dbReference type="Proteomes" id="UP000631034"/>
    </source>
</evidence>
<keyword evidence="5 7" id="KW-1133">Transmembrane helix</keyword>
<dbReference type="InterPro" id="IPR036640">
    <property type="entry name" value="ABC1_TM_sf"/>
</dbReference>
<accession>A0A8J6YN81</accession>
<protein>
    <submittedName>
        <fullName evidence="10">Thiol reductant ABC exporter subunit CydD</fullName>
    </submittedName>
</protein>
<dbReference type="Gene3D" id="1.20.1560.10">
    <property type="entry name" value="ABC transporter type 1, transmembrane domain"/>
    <property type="match status" value="1"/>
</dbReference>
<name>A0A8J6YN81_9PROT</name>
<dbReference type="AlphaFoldDB" id="A0A8J6YN81"/>
<dbReference type="EMBL" id="JACZHT010000001">
    <property type="protein sequence ID" value="MBE1236431.1"/>
    <property type="molecule type" value="Genomic_DNA"/>
</dbReference>
<dbReference type="Pfam" id="PF00005">
    <property type="entry name" value="ABC_tran"/>
    <property type="match status" value="1"/>
</dbReference>
<evidence type="ECO:0000256" key="7">
    <source>
        <dbReference type="SAM" id="Phobius"/>
    </source>
</evidence>
<sequence length="574" mass="60274">MRGLRPSLLGLAGLSLASGVLLIVLAWLLADTLNALAFENTLPDGHRLALVAALILGRFVVSGIEARISAGLGIRAGLVLRRLFVQAQLHGTGRRSTSAGAAALLLVEGIEAVEPFFARFLPAMIQAAFLPVAILVVAFPLDYISALTLALTAPLIPVFMVLIGKGAVSLNVRQWEAMNRLSAYFLDAVRALTLFRTFNALDRECERLAEASDEWRSDAFDVLRIAFLSSLALEFFATLGVALVAVFIGFRLLSGDMDYTRGLFLLVLAPEFYRPLRMMGVHYHARMESTAAAGRLAPLMGADDAPAASPPASGVAAPSPVPGSGGAPAVRFDAVTFAYDTGGPVLRDLTLELEPGTLTALVGASGVGKTTVLDLARGALRPGSGRVLVGGAAPDLSVFRPCWVPQDPHPFAGTVRDAVALGRPDASDAEILAALEQAAALDIVAERFRGLDRVIGEGGQGLSGGEIRRLSLARAFLADASLVLLDEPSASLDQDSETALAHALGGLVPRRTVLVAAHRLATIRAASRILVLEDGRIVEDGPFEALRDAGGAFTRLLGSRSPLVAAALNREKTS</sequence>
<evidence type="ECO:0000256" key="5">
    <source>
        <dbReference type="ARBA" id="ARBA00022989"/>
    </source>
</evidence>
<dbReference type="GO" id="GO:0005886">
    <property type="term" value="C:plasma membrane"/>
    <property type="evidence" value="ECO:0007669"/>
    <property type="project" value="UniProtKB-SubCell"/>
</dbReference>
<dbReference type="SMART" id="SM00382">
    <property type="entry name" value="AAA"/>
    <property type="match status" value="1"/>
</dbReference>
<keyword evidence="6 7" id="KW-0472">Membrane</keyword>
<dbReference type="Proteomes" id="UP000631034">
    <property type="component" value="Unassembled WGS sequence"/>
</dbReference>
<comment type="subcellular location">
    <subcellularLocation>
        <location evidence="1">Cell membrane</location>
        <topology evidence="1">Multi-pass membrane protein</topology>
    </subcellularLocation>
</comment>
<dbReference type="PANTHER" id="PTHR24221:SF590">
    <property type="entry name" value="COMPONENT LINKED WITH THE ASSEMBLY OF CYTOCHROME' TRANSPORT TRANSMEMBRANE ATP-BINDING PROTEIN ABC TRANSPORTER CYDD-RELATED"/>
    <property type="match status" value="1"/>
</dbReference>
<dbReference type="InterPro" id="IPR003593">
    <property type="entry name" value="AAA+_ATPase"/>
</dbReference>
<dbReference type="PANTHER" id="PTHR24221">
    <property type="entry name" value="ATP-BINDING CASSETTE SUB-FAMILY B"/>
    <property type="match status" value="1"/>
</dbReference>
<evidence type="ECO:0000256" key="3">
    <source>
        <dbReference type="ARBA" id="ARBA00022741"/>
    </source>
</evidence>
<dbReference type="GO" id="GO:0005524">
    <property type="term" value="F:ATP binding"/>
    <property type="evidence" value="ECO:0007669"/>
    <property type="project" value="UniProtKB-KW"/>
</dbReference>
<feature type="transmembrane region" description="Helical" evidence="7">
    <location>
        <begin position="143"/>
        <end position="163"/>
    </location>
</feature>
<evidence type="ECO:0000256" key="6">
    <source>
        <dbReference type="ARBA" id="ARBA00023136"/>
    </source>
</evidence>
<dbReference type="GO" id="GO:0042883">
    <property type="term" value="P:cysteine transport"/>
    <property type="evidence" value="ECO:0007669"/>
    <property type="project" value="InterPro"/>
</dbReference>
<feature type="transmembrane region" description="Helical" evidence="7">
    <location>
        <begin position="50"/>
        <end position="74"/>
    </location>
</feature>
<comment type="caution">
    <text evidence="10">The sequence shown here is derived from an EMBL/GenBank/DDBJ whole genome shotgun (WGS) entry which is preliminary data.</text>
</comment>
<evidence type="ECO:0000259" key="8">
    <source>
        <dbReference type="PROSITE" id="PS50893"/>
    </source>
</evidence>
<feature type="transmembrane region" description="Helical" evidence="7">
    <location>
        <begin position="7"/>
        <end position="30"/>
    </location>
</feature>
<evidence type="ECO:0000256" key="1">
    <source>
        <dbReference type="ARBA" id="ARBA00004651"/>
    </source>
</evidence>
<dbReference type="Gene3D" id="3.40.50.300">
    <property type="entry name" value="P-loop containing nucleotide triphosphate hydrolases"/>
    <property type="match status" value="1"/>
</dbReference>
<dbReference type="RefSeq" id="WP_192533292.1">
    <property type="nucleotide sequence ID" value="NZ_JACZHT010000001.1"/>
</dbReference>
<dbReference type="InterPro" id="IPR027417">
    <property type="entry name" value="P-loop_NTPase"/>
</dbReference>